<dbReference type="RefSeq" id="WP_060410416.1">
    <property type="nucleotide sequence ID" value="NZ_JAJA02000001.1"/>
</dbReference>
<comment type="caution">
    <text evidence="3">The sequence shown here is derived from an EMBL/GenBank/DDBJ whole genome shotgun (WGS) entry which is preliminary data.</text>
</comment>
<feature type="signal peptide" evidence="1">
    <location>
        <begin position="1"/>
        <end position="20"/>
    </location>
</feature>
<reference evidence="3 4" key="1">
    <citation type="journal article" date="2014" name="Genome Announc.">
        <title>Draft Genome Sequence of Lysobacter capsici AZ78, a Bacterium Antagonistic to Plant-Pathogenic Oomycetes.</title>
        <authorList>
            <person name="Puopolo G."/>
            <person name="Sonego P."/>
            <person name="Engelen K."/>
            <person name="Pertot I."/>
        </authorList>
    </citation>
    <scope>NUCLEOTIDE SEQUENCE [LARGE SCALE GENOMIC DNA]</scope>
    <source>
        <strain evidence="3 4">AZ78</strain>
    </source>
</reference>
<dbReference type="Pfam" id="PF00089">
    <property type="entry name" value="Trypsin"/>
    <property type="match status" value="1"/>
</dbReference>
<dbReference type="Gene3D" id="2.40.10.10">
    <property type="entry name" value="Trypsin-like serine proteases"/>
    <property type="match status" value="2"/>
</dbReference>
<feature type="chain" id="PRO_5007131542" evidence="1">
    <location>
        <begin position="21"/>
        <end position="466"/>
    </location>
</feature>
<dbReference type="PANTHER" id="PTHR36234:SF5">
    <property type="entry name" value="LYSYL ENDOPEPTIDASE"/>
    <property type="match status" value="1"/>
</dbReference>
<keyword evidence="1" id="KW-0732">Signal</keyword>
<dbReference type="InterPro" id="IPR001254">
    <property type="entry name" value="Trypsin_dom"/>
</dbReference>
<dbReference type="InterPro" id="IPR043504">
    <property type="entry name" value="Peptidase_S1_PA_chymotrypsin"/>
</dbReference>
<evidence type="ECO:0000256" key="1">
    <source>
        <dbReference type="SAM" id="SignalP"/>
    </source>
</evidence>
<organism evidence="3 4">
    <name type="scientific">Lysobacter capsici AZ78</name>
    <dbReference type="NCBI Taxonomy" id="1444315"/>
    <lineage>
        <taxon>Bacteria</taxon>
        <taxon>Pseudomonadati</taxon>
        <taxon>Pseudomonadota</taxon>
        <taxon>Gammaproteobacteria</taxon>
        <taxon>Lysobacterales</taxon>
        <taxon>Lysobacteraceae</taxon>
        <taxon>Lysobacter</taxon>
    </lineage>
</organism>
<evidence type="ECO:0000313" key="4">
    <source>
        <dbReference type="Proteomes" id="UP000023435"/>
    </source>
</evidence>
<dbReference type="EMBL" id="JAJA02000001">
    <property type="protein sequence ID" value="KWS02869.1"/>
    <property type="molecule type" value="Genomic_DNA"/>
</dbReference>
<dbReference type="AlphaFoldDB" id="A0A108U5E3"/>
<proteinExistence type="predicted"/>
<dbReference type="PANTHER" id="PTHR36234">
    <property type="entry name" value="LYSYL ENDOPEPTIDASE"/>
    <property type="match status" value="1"/>
</dbReference>
<dbReference type="EC" id="3.4.21.50" evidence="3"/>
<dbReference type="SUPFAM" id="SSF50494">
    <property type="entry name" value="Trypsin-like serine proteases"/>
    <property type="match status" value="1"/>
</dbReference>
<feature type="domain" description="Peptidase S1" evidence="2">
    <location>
        <begin position="228"/>
        <end position="425"/>
    </location>
</feature>
<keyword evidence="4" id="KW-1185">Reference proteome</keyword>
<dbReference type="GO" id="GO:0006508">
    <property type="term" value="P:proteolysis"/>
    <property type="evidence" value="ECO:0007669"/>
    <property type="project" value="InterPro"/>
</dbReference>
<accession>A0A108U5E3</accession>
<dbReference type="OrthoDB" id="5928962at2"/>
<keyword evidence="3" id="KW-0378">Hydrolase</keyword>
<dbReference type="Proteomes" id="UP000023435">
    <property type="component" value="Unassembled WGS sequence"/>
</dbReference>
<dbReference type="GO" id="GO:0004252">
    <property type="term" value="F:serine-type endopeptidase activity"/>
    <property type="evidence" value="ECO:0007669"/>
    <property type="project" value="InterPro"/>
</dbReference>
<protein>
    <submittedName>
        <fullName evidence="3">Lysyl endopeptidase</fullName>
        <ecNumber evidence="3">3.4.21.50</ecNumber>
    </submittedName>
</protein>
<evidence type="ECO:0000259" key="2">
    <source>
        <dbReference type="Pfam" id="PF00089"/>
    </source>
</evidence>
<dbReference type="InterPro" id="IPR009003">
    <property type="entry name" value="Peptidase_S1_PA"/>
</dbReference>
<evidence type="ECO:0000313" key="3">
    <source>
        <dbReference type="EMBL" id="KWS02869.1"/>
    </source>
</evidence>
<name>A0A108U5E3_9GAMM</name>
<sequence>MKRLYGSLALLSLSIGAAIAAPATLPAAFEHPNVSSLDKVAVRIMPAVNVDKLKAEDRLRDKRGDIPRFALPMTVDMTPLNSGVWEDLDADTVVWRQRIRSEKAMSLNFGFTQYHMPAGGRMLIYPATQEKGGDRDLIREYSDRDNNELGQLWTAIVPGQEAVIEVVVPRASAGQLKLHLTKVNHDYVGFGPLARRLAEASGEKGVSGSCNVDVVCPDGASRSDIIRSVGVYSKNGSLACTGSLVNNTANNKKMYFLTAHHCGMTTTAAANSIVVYWNYQNSTCRAPNTPASGANGNGSLAQNQSGSTLRATSANSDFTLLELRTAANPAFNLFWAGWDRRNQNFPGAVAIHHPNVAEKRISLSTTSTSFVAWGGGAGTTHLNVQWQPTGGVTEPGSSGSPLYSPEKRVIGQLHGGPSSCSATGTNRSDQYGRVFTSWTGGGTNATRLSNWLDPGATGATFINGIN</sequence>
<gene>
    <name evidence="3" type="ORF">AZ78_0415</name>
</gene>